<dbReference type="Proteomes" id="UP000198403">
    <property type="component" value="Unassembled WGS sequence"/>
</dbReference>
<dbReference type="AlphaFoldDB" id="A0A238UQD8"/>
<feature type="region of interest" description="Disordered" evidence="1">
    <location>
        <begin position="35"/>
        <end position="78"/>
    </location>
</feature>
<accession>A0A238UQD8</accession>
<organism evidence="2 3">
    <name type="scientific">Blastococcus mobilis</name>
    <dbReference type="NCBI Taxonomy" id="1938746"/>
    <lineage>
        <taxon>Bacteria</taxon>
        <taxon>Bacillati</taxon>
        <taxon>Actinomycetota</taxon>
        <taxon>Actinomycetes</taxon>
        <taxon>Geodermatophilales</taxon>
        <taxon>Geodermatophilaceae</taxon>
        <taxon>Blastococcus</taxon>
    </lineage>
</organism>
<evidence type="ECO:0000313" key="3">
    <source>
        <dbReference type="Proteomes" id="UP000198403"/>
    </source>
</evidence>
<dbReference type="EMBL" id="FZNO01000001">
    <property type="protein sequence ID" value="SNR24345.1"/>
    <property type="molecule type" value="Genomic_DNA"/>
</dbReference>
<evidence type="ECO:0000313" key="2">
    <source>
        <dbReference type="EMBL" id="SNR24345.1"/>
    </source>
</evidence>
<protein>
    <submittedName>
        <fullName evidence="2">Uncharacterized protein</fullName>
    </submittedName>
</protein>
<proteinExistence type="predicted"/>
<keyword evidence="3" id="KW-1185">Reference proteome</keyword>
<gene>
    <name evidence="2" type="ORF">SAMN06272737_101245</name>
</gene>
<sequence>MSDCADESLAHVPDPIDGADRQSEYRNLQSWCLGTSGDPQVPKGVPPMDAATAPRTTSLDGATGVVGAPGCDREPRTR</sequence>
<evidence type="ECO:0000256" key="1">
    <source>
        <dbReference type="SAM" id="MobiDB-lite"/>
    </source>
</evidence>
<reference evidence="2 3" key="1">
    <citation type="submission" date="2017-06" db="EMBL/GenBank/DDBJ databases">
        <authorList>
            <person name="Kim H.J."/>
            <person name="Triplett B.A."/>
        </authorList>
    </citation>
    <scope>NUCLEOTIDE SEQUENCE [LARGE SCALE GENOMIC DNA]</scope>
    <source>
        <strain evidence="2 3">DSM 44272</strain>
    </source>
</reference>
<name>A0A238UQD8_9ACTN</name>